<evidence type="ECO:0000313" key="2">
    <source>
        <dbReference type="EMBL" id="MEM0543292.1"/>
    </source>
</evidence>
<keyword evidence="3" id="KW-1185">Reference proteome</keyword>
<name>A0ABU9N964_9FLAO</name>
<dbReference type="EMBL" id="JBCGDO010000016">
    <property type="protein sequence ID" value="MEM0543292.1"/>
    <property type="molecule type" value="Genomic_DNA"/>
</dbReference>
<gene>
    <name evidence="2" type="ORF">WFZ85_11745</name>
</gene>
<evidence type="ECO:0000256" key="1">
    <source>
        <dbReference type="SAM" id="SignalP"/>
    </source>
</evidence>
<organism evidence="2 3">
    <name type="scientific">Flavobacterium aureirubrum</name>
    <dbReference type="NCBI Taxonomy" id="3133147"/>
    <lineage>
        <taxon>Bacteria</taxon>
        <taxon>Pseudomonadati</taxon>
        <taxon>Bacteroidota</taxon>
        <taxon>Flavobacteriia</taxon>
        <taxon>Flavobacteriales</taxon>
        <taxon>Flavobacteriaceae</taxon>
        <taxon>Flavobacterium</taxon>
    </lineage>
</organism>
<reference evidence="2 3" key="1">
    <citation type="submission" date="2024-03" db="EMBL/GenBank/DDBJ databases">
        <title>Two novel species of the genus Flavobacterium exhibiting potentially degradation of complex polysaccharides.</title>
        <authorList>
            <person name="Lian X."/>
        </authorList>
    </citation>
    <scope>NUCLEOTIDE SEQUENCE [LARGE SCALE GENOMIC DNA]</scope>
    <source>
        <strain evidence="3">j3</strain>
    </source>
</reference>
<protein>
    <submittedName>
        <fullName evidence="2">Uncharacterized protein</fullName>
    </submittedName>
</protein>
<keyword evidence="1" id="KW-0732">Signal</keyword>
<dbReference type="RefSeq" id="WP_342696488.1">
    <property type="nucleotide sequence ID" value="NZ_JBCGDO010000016.1"/>
</dbReference>
<proteinExistence type="predicted"/>
<evidence type="ECO:0000313" key="3">
    <source>
        <dbReference type="Proteomes" id="UP001460072"/>
    </source>
</evidence>
<dbReference type="Proteomes" id="UP001460072">
    <property type="component" value="Unassembled WGS sequence"/>
</dbReference>
<feature type="signal peptide" evidence="1">
    <location>
        <begin position="1"/>
        <end position="21"/>
    </location>
</feature>
<accession>A0ABU9N964</accession>
<sequence>MKTLNFTFVLVFFLLINSLNAQVKPVDSKNASPENPSKGTSRYYYFPNLQAYFDNVNMVYYFKINNEWQTAEELPVNYGGYSLYNKAYVIIKDYDGEDPQQFLNVHKKLYPYNAKGRFPNSTASND</sequence>
<feature type="chain" id="PRO_5045413442" evidence="1">
    <location>
        <begin position="22"/>
        <end position="126"/>
    </location>
</feature>
<comment type="caution">
    <text evidence="2">The sequence shown here is derived from an EMBL/GenBank/DDBJ whole genome shotgun (WGS) entry which is preliminary data.</text>
</comment>